<organism evidence="2 3">
    <name type="scientific">Tepidimonas taiwanensis</name>
    <dbReference type="NCBI Taxonomy" id="307486"/>
    <lineage>
        <taxon>Bacteria</taxon>
        <taxon>Pseudomonadati</taxon>
        <taxon>Pseudomonadota</taxon>
        <taxon>Betaproteobacteria</taxon>
        <taxon>Burkholderiales</taxon>
        <taxon>Tepidimonas</taxon>
    </lineage>
</organism>
<accession>A0A554XED2</accession>
<evidence type="ECO:0000313" key="3">
    <source>
        <dbReference type="Proteomes" id="UP000317763"/>
    </source>
</evidence>
<name>A0A554XED2_9BURK</name>
<dbReference type="RefSeq" id="WP_043703775.1">
    <property type="nucleotide sequence ID" value="NZ_CP083911.1"/>
</dbReference>
<dbReference type="OrthoDB" id="5684171at2"/>
<evidence type="ECO:0008006" key="4">
    <source>
        <dbReference type="Google" id="ProtNLM"/>
    </source>
</evidence>
<dbReference type="STRING" id="307486.GCA_000807215_02290"/>
<dbReference type="EMBL" id="VJOM01000001">
    <property type="protein sequence ID" value="TSE34190.1"/>
    <property type="molecule type" value="Genomic_DNA"/>
</dbReference>
<dbReference type="AlphaFoldDB" id="A0A554XED2"/>
<protein>
    <recommendedName>
        <fullName evidence="4">BrnA antitoxin of type II toxin-antitoxin system</fullName>
    </recommendedName>
</protein>
<evidence type="ECO:0000313" key="2">
    <source>
        <dbReference type="EMBL" id="TSE34190.1"/>
    </source>
</evidence>
<keyword evidence="3" id="KW-1185">Reference proteome</keyword>
<comment type="caution">
    <text evidence="2">The sequence shown here is derived from an EMBL/GenBank/DDBJ whole genome shotgun (WGS) entry which is preliminary data.</text>
</comment>
<gene>
    <name evidence="2" type="ORF">Ttaiw_00252</name>
</gene>
<reference evidence="2 3" key="1">
    <citation type="submission" date="2019-07" db="EMBL/GenBank/DDBJ databases">
        <title>Tepidimonas taiwanensis I1-1 draft genome.</title>
        <authorList>
            <person name="Da Costa M.S."/>
            <person name="Froufe H.J.C."/>
            <person name="Egas C."/>
            <person name="Albuquerque L."/>
        </authorList>
    </citation>
    <scope>NUCLEOTIDE SEQUENCE [LARGE SCALE GENOMIC DNA]</scope>
    <source>
        <strain evidence="2 3">I1-1</strain>
    </source>
</reference>
<sequence>MKKIHSTDEAWDTRELGADPDAVQVAPQEHVQALDAALGMQTISIRLPKSLIDAYKLIAAHHGVGYQPLMRDILQRYVPEGLREVLAHHEEKVRESSERLPQKRRKAA</sequence>
<proteinExistence type="predicted"/>
<dbReference type="Proteomes" id="UP000317763">
    <property type="component" value="Unassembled WGS sequence"/>
</dbReference>
<feature type="compositionally biased region" description="Basic and acidic residues" evidence="1">
    <location>
        <begin position="89"/>
        <end position="101"/>
    </location>
</feature>
<evidence type="ECO:0000256" key="1">
    <source>
        <dbReference type="SAM" id="MobiDB-lite"/>
    </source>
</evidence>
<feature type="region of interest" description="Disordered" evidence="1">
    <location>
        <begin position="89"/>
        <end position="108"/>
    </location>
</feature>